<evidence type="ECO:0000313" key="4">
    <source>
        <dbReference type="Proteomes" id="UP000663918"/>
    </source>
</evidence>
<organism evidence="3 4">
    <name type="scientific">Brevundimonas goettingensis</name>
    <dbReference type="NCBI Taxonomy" id="2774190"/>
    <lineage>
        <taxon>Bacteria</taxon>
        <taxon>Pseudomonadati</taxon>
        <taxon>Pseudomonadota</taxon>
        <taxon>Alphaproteobacteria</taxon>
        <taxon>Caulobacterales</taxon>
        <taxon>Caulobacteraceae</taxon>
        <taxon>Brevundimonas</taxon>
    </lineage>
</organism>
<keyword evidence="1" id="KW-0472">Membrane</keyword>
<feature type="transmembrane region" description="Helical" evidence="1">
    <location>
        <begin position="339"/>
        <end position="357"/>
    </location>
</feature>
<dbReference type="Pfam" id="PF04235">
    <property type="entry name" value="DUF418"/>
    <property type="match status" value="1"/>
</dbReference>
<feature type="transmembrane region" description="Helical" evidence="1">
    <location>
        <begin position="225"/>
        <end position="249"/>
    </location>
</feature>
<feature type="transmembrane region" description="Helical" evidence="1">
    <location>
        <begin position="87"/>
        <end position="105"/>
    </location>
</feature>
<name>A0A975C027_9CAUL</name>
<feature type="transmembrane region" description="Helical" evidence="1">
    <location>
        <begin position="369"/>
        <end position="392"/>
    </location>
</feature>
<reference evidence="3" key="1">
    <citation type="submission" date="2020-09" db="EMBL/GenBank/DDBJ databases">
        <title>Brevundimonas sp. LVF2 isolated from a puddle in Goettingen, Germany.</title>
        <authorList>
            <person name="Friedrich I."/>
            <person name="Klassen A."/>
            <person name="Hannes N."/>
            <person name="Schneider D."/>
            <person name="Hertel R."/>
            <person name="Daniel R."/>
        </authorList>
    </citation>
    <scope>NUCLEOTIDE SEQUENCE</scope>
    <source>
        <strain evidence="3">LVF2</strain>
    </source>
</reference>
<dbReference type="EMBL" id="CP062222">
    <property type="protein sequence ID" value="QTC90875.1"/>
    <property type="molecule type" value="Genomic_DNA"/>
</dbReference>
<feature type="transmembrane region" description="Helical" evidence="1">
    <location>
        <begin position="261"/>
        <end position="283"/>
    </location>
</feature>
<dbReference type="InterPro" id="IPR007349">
    <property type="entry name" value="DUF418"/>
</dbReference>
<dbReference type="PANTHER" id="PTHR30590:SF2">
    <property type="entry name" value="INNER MEMBRANE PROTEIN"/>
    <property type="match status" value="1"/>
</dbReference>
<feature type="transmembrane region" description="Helical" evidence="1">
    <location>
        <begin position="117"/>
        <end position="142"/>
    </location>
</feature>
<evidence type="ECO:0000259" key="2">
    <source>
        <dbReference type="Pfam" id="PF04235"/>
    </source>
</evidence>
<evidence type="ECO:0000256" key="1">
    <source>
        <dbReference type="SAM" id="Phobius"/>
    </source>
</evidence>
<dbReference type="Proteomes" id="UP000663918">
    <property type="component" value="Chromosome"/>
</dbReference>
<evidence type="ECO:0000313" key="3">
    <source>
        <dbReference type="EMBL" id="QTC90875.1"/>
    </source>
</evidence>
<accession>A0A975C027</accession>
<dbReference type="RefSeq" id="WP_207869666.1">
    <property type="nucleotide sequence ID" value="NZ_CP062222.1"/>
</dbReference>
<feature type="domain" description="DUF418" evidence="2">
    <location>
        <begin position="248"/>
        <end position="407"/>
    </location>
</feature>
<protein>
    <submittedName>
        <fullName evidence="3">DUF418 domain-containing protein</fullName>
    </submittedName>
</protein>
<keyword evidence="1" id="KW-0812">Transmembrane</keyword>
<feature type="transmembrane region" description="Helical" evidence="1">
    <location>
        <begin position="303"/>
        <end position="327"/>
    </location>
</feature>
<dbReference type="PANTHER" id="PTHR30590">
    <property type="entry name" value="INNER MEMBRANE PROTEIN"/>
    <property type="match status" value="1"/>
</dbReference>
<feature type="transmembrane region" description="Helical" evidence="1">
    <location>
        <begin position="32"/>
        <end position="54"/>
    </location>
</feature>
<dbReference type="KEGG" id="bgoe:IFJ75_16865"/>
<keyword evidence="4" id="KW-1185">Reference proteome</keyword>
<sequence>MTEAAVAIAVEPQPALKPGPVSRADRIETLDVLRGFAVLGILAVNAMAFAWPAMMDAGSMAAPYALDTANSWAVWAVEVLLHNKCRTLFSMLFGVSIFLVGGERSDKARGAILRRRLLVLAIFGLLHGLALWFGDILLLYAWSGVFMMLCRSWSPKRLLWTGIGIVTAFTLLELGGNVFSSLQPYDAAKGAAEVAKQAAATLKTVEAVRSGWAGAMFENLKMWGIVQGMSAVLFVFPTVGLMMIGLGLFKTGYLAGRSSAWVYGLMVVVGIAITVPFGWYNWLDLLPGHAPAEIYIPRSIGDALAPFCTLAYVGLLVLMTRYGLGWLTRRLAPVGKMAFTNYLTQTLIMTSLFYMPWGPLLYGKVEPAPLWGIVGAVWLLQLIWSPLWLSVFEMGPLEWVWRCLTYGRFVPLLKRG</sequence>
<dbReference type="AlphaFoldDB" id="A0A975C027"/>
<proteinExistence type="predicted"/>
<keyword evidence="1" id="KW-1133">Transmembrane helix</keyword>
<gene>
    <name evidence="3" type="ORF">IFJ75_16865</name>
</gene>
<dbReference type="InterPro" id="IPR052529">
    <property type="entry name" value="Bact_Transport_Assoc"/>
</dbReference>